<keyword evidence="2" id="KW-0808">Transferase</keyword>
<dbReference type="InterPro" id="IPR027365">
    <property type="entry name" value="GNAT_acetyltra_YdfB-like"/>
</dbReference>
<sequence length="275" mass="32187">MISELLQSDFHRCNNLINKEGQAEVKAIIEGNNAGRIFVDNRLSPTSGLIWLGNHDGFFFIGDASNQKFNEEINDFIERTIFPEARKLKLESFEVMGNHSQWNEIIEQVFANRELGSWKQNVFKLYKEDYLKEKEPSLEKGYEVKQITKELCDSDDFNNIEFVHKKVLEFWADIDTFLRKGIGYCVVYEYDQTIVSVCFTGFIAEDVHVVDIETHKHHQGKKLGQRVAHSYVKECIERKVTPYWDCMEENHPSRAIAERIGFTREFTYKGYEFGI</sequence>
<evidence type="ECO:0000259" key="1">
    <source>
        <dbReference type="PROSITE" id="PS51186"/>
    </source>
</evidence>
<dbReference type="eggNOG" id="COG1670">
    <property type="taxonomic scope" value="Bacteria"/>
</dbReference>
<dbReference type="Gene3D" id="3.40.630.110">
    <property type="entry name" value="GNAT acetyltransferase-like"/>
    <property type="match status" value="1"/>
</dbReference>
<dbReference type="InterPro" id="IPR000182">
    <property type="entry name" value="GNAT_dom"/>
</dbReference>
<evidence type="ECO:0000313" key="3">
    <source>
        <dbReference type="Proteomes" id="UP000030147"/>
    </source>
</evidence>
<feature type="domain" description="N-acetyltransferase" evidence="1">
    <location>
        <begin position="142"/>
        <end position="275"/>
    </location>
</feature>
<dbReference type="InterPro" id="IPR042573">
    <property type="entry name" value="GNAT_acetyltra_N"/>
</dbReference>
<gene>
    <name evidence="2" type="ORF">N782_13925</name>
</gene>
<dbReference type="Pfam" id="PF12746">
    <property type="entry name" value="GNAT_acetyltran"/>
    <property type="match status" value="1"/>
</dbReference>
<evidence type="ECO:0000313" key="2">
    <source>
        <dbReference type="EMBL" id="KGP72127.1"/>
    </source>
</evidence>
<accession>A0A0A2T8H8</accession>
<dbReference type="SUPFAM" id="SSF55729">
    <property type="entry name" value="Acyl-CoA N-acyltransferases (Nat)"/>
    <property type="match status" value="1"/>
</dbReference>
<reference evidence="2 3" key="1">
    <citation type="journal article" date="2015" name="Stand. Genomic Sci.">
        <title>High quality draft genome sequence of the moderately halophilic bacterium Pontibacillus yanchengensis Y32(T) and comparison among Pontibacillus genomes.</title>
        <authorList>
            <person name="Huang J."/>
            <person name="Qiao Z.X."/>
            <person name="Tang J.W."/>
            <person name="Wang G."/>
        </authorList>
    </citation>
    <scope>NUCLEOTIDE SEQUENCE [LARGE SCALE GENOMIC DNA]</scope>
    <source>
        <strain evidence="2 3">Y32</strain>
    </source>
</reference>
<protein>
    <submittedName>
        <fullName evidence="2">Acetyltransferase</fullName>
    </submittedName>
</protein>
<dbReference type="RefSeq" id="WP_036820900.1">
    <property type="nucleotide sequence ID" value="NZ_AVBF01000037.1"/>
</dbReference>
<dbReference type="PANTHER" id="PTHR31143:SF2">
    <property type="entry name" value="FR47-LIKE DOMAIN-CONTAINING PROTEIN-RELATED"/>
    <property type="match status" value="1"/>
</dbReference>
<name>A0A0A2T8H8_9BACI</name>
<organism evidence="2 3">
    <name type="scientific">Pontibacillus yanchengensis Y32</name>
    <dbReference type="NCBI Taxonomy" id="1385514"/>
    <lineage>
        <taxon>Bacteria</taxon>
        <taxon>Bacillati</taxon>
        <taxon>Bacillota</taxon>
        <taxon>Bacilli</taxon>
        <taxon>Bacillales</taxon>
        <taxon>Bacillaceae</taxon>
        <taxon>Pontibacillus</taxon>
    </lineage>
</organism>
<dbReference type="InterPro" id="IPR016181">
    <property type="entry name" value="Acyl_CoA_acyltransferase"/>
</dbReference>
<keyword evidence="3" id="KW-1185">Reference proteome</keyword>
<dbReference type="PROSITE" id="PS51186">
    <property type="entry name" value="GNAT"/>
    <property type="match status" value="1"/>
</dbReference>
<dbReference type="EMBL" id="AVBF01000037">
    <property type="protein sequence ID" value="KGP72127.1"/>
    <property type="molecule type" value="Genomic_DNA"/>
</dbReference>
<dbReference type="Gene3D" id="3.40.630.30">
    <property type="match status" value="1"/>
</dbReference>
<dbReference type="OrthoDB" id="7054616at2"/>
<dbReference type="Proteomes" id="UP000030147">
    <property type="component" value="Unassembled WGS sequence"/>
</dbReference>
<dbReference type="PANTHER" id="PTHR31143">
    <property type="match status" value="1"/>
</dbReference>
<dbReference type="GO" id="GO:0016747">
    <property type="term" value="F:acyltransferase activity, transferring groups other than amino-acyl groups"/>
    <property type="evidence" value="ECO:0007669"/>
    <property type="project" value="InterPro"/>
</dbReference>
<dbReference type="AlphaFoldDB" id="A0A0A2T8H8"/>
<proteinExistence type="predicted"/>
<dbReference type="STRING" id="1385514.N782_13925"/>
<comment type="caution">
    <text evidence="2">The sequence shown here is derived from an EMBL/GenBank/DDBJ whole genome shotgun (WGS) entry which is preliminary data.</text>
</comment>